<evidence type="ECO:0000256" key="1">
    <source>
        <dbReference type="SAM" id="Phobius"/>
    </source>
</evidence>
<dbReference type="Proteomes" id="UP001497453">
    <property type="component" value="Chromosome 5"/>
</dbReference>
<organism evidence="2 3">
    <name type="scientific">Somion occarium</name>
    <dbReference type="NCBI Taxonomy" id="3059160"/>
    <lineage>
        <taxon>Eukaryota</taxon>
        <taxon>Fungi</taxon>
        <taxon>Dikarya</taxon>
        <taxon>Basidiomycota</taxon>
        <taxon>Agaricomycotina</taxon>
        <taxon>Agaricomycetes</taxon>
        <taxon>Polyporales</taxon>
        <taxon>Cerrenaceae</taxon>
        <taxon>Somion</taxon>
    </lineage>
</organism>
<sequence>MKLIKHKQEHAYMVVRRPSIDANLDLPMTEQRGIQHVDARSDLGPISRMFKTIESFSLSTPWMVNKQLSKTFIPSQLEAYFLLLITFWMATFDCIVYNILSDCIADLCTKPDLDHGFDIFSTSLLKVTGSPFVSQEVTGGPCFISHMHASDSALAETHTI</sequence>
<name>A0ABP1DQB4_9APHY</name>
<keyword evidence="1" id="KW-1133">Transmembrane helix</keyword>
<keyword evidence="1" id="KW-0812">Transmembrane</keyword>
<evidence type="ECO:0000313" key="3">
    <source>
        <dbReference type="Proteomes" id="UP001497453"/>
    </source>
</evidence>
<gene>
    <name evidence="2" type="ORF">GFSPODELE1_LOCUS7332</name>
</gene>
<protein>
    <submittedName>
        <fullName evidence="2">Uncharacterized protein</fullName>
    </submittedName>
</protein>
<keyword evidence="1" id="KW-0472">Membrane</keyword>
<accession>A0ABP1DQB4</accession>
<evidence type="ECO:0000313" key="2">
    <source>
        <dbReference type="EMBL" id="CAL1709399.1"/>
    </source>
</evidence>
<dbReference type="EMBL" id="OZ037948">
    <property type="protein sequence ID" value="CAL1709399.1"/>
    <property type="molecule type" value="Genomic_DNA"/>
</dbReference>
<keyword evidence="3" id="KW-1185">Reference proteome</keyword>
<proteinExistence type="predicted"/>
<feature type="transmembrane region" description="Helical" evidence="1">
    <location>
        <begin position="79"/>
        <end position="100"/>
    </location>
</feature>
<reference evidence="3" key="1">
    <citation type="submission" date="2024-04" db="EMBL/GenBank/DDBJ databases">
        <authorList>
            <person name="Shaw F."/>
            <person name="Minotto A."/>
        </authorList>
    </citation>
    <scope>NUCLEOTIDE SEQUENCE [LARGE SCALE GENOMIC DNA]</scope>
</reference>